<feature type="compositionally biased region" description="Basic and acidic residues" evidence="1">
    <location>
        <begin position="1"/>
        <end position="11"/>
    </location>
</feature>
<gene>
    <name evidence="2" type="ORF">LPLAT_LOCUS12835</name>
</gene>
<evidence type="ECO:0000313" key="3">
    <source>
        <dbReference type="Proteomes" id="UP001497644"/>
    </source>
</evidence>
<evidence type="ECO:0000256" key="1">
    <source>
        <dbReference type="SAM" id="MobiDB-lite"/>
    </source>
</evidence>
<dbReference type="AlphaFoldDB" id="A0AAV2MZ56"/>
<comment type="caution">
    <text evidence="2">The sequence shown here is derived from an EMBL/GenBank/DDBJ whole genome shotgun (WGS) entry which is preliminary data.</text>
</comment>
<accession>A0AAV2MZ56</accession>
<organism evidence="2 3">
    <name type="scientific">Lasius platythorax</name>
    <dbReference type="NCBI Taxonomy" id="488582"/>
    <lineage>
        <taxon>Eukaryota</taxon>
        <taxon>Metazoa</taxon>
        <taxon>Ecdysozoa</taxon>
        <taxon>Arthropoda</taxon>
        <taxon>Hexapoda</taxon>
        <taxon>Insecta</taxon>
        <taxon>Pterygota</taxon>
        <taxon>Neoptera</taxon>
        <taxon>Endopterygota</taxon>
        <taxon>Hymenoptera</taxon>
        <taxon>Apocrita</taxon>
        <taxon>Aculeata</taxon>
        <taxon>Formicoidea</taxon>
        <taxon>Formicidae</taxon>
        <taxon>Formicinae</taxon>
        <taxon>Lasius</taxon>
        <taxon>Lasius</taxon>
    </lineage>
</organism>
<dbReference type="Proteomes" id="UP001497644">
    <property type="component" value="Unassembled WGS sequence"/>
</dbReference>
<keyword evidence="3" id="KW-1185">Reference proteome</keyword>
<feature type="region of interest" description="Disordered" evidence="1">
    <location>
        <begin position="1"/>
        <end position="26"/>
    </location>
</feature>
<protein>
    <submittedName>
        <fullName evidence="2">Uncharacterized protein</fullName>
    </submittedName>
</protein>
<proteinExistence type="predicted"/>
<name>A0AAV2MZ56_9HYME</name>
<dbReference type="EMBL" id="CAXIPU020001029">
    <property type="protein sequence ID" value="CAL1672848.1"/>
    <property type="molecule type" value="Genomic_DNA"/>
</dbReference>
<evidence type="ECO:0000313" key="2">
    <source>
        <dbReference type="EMBL" id="CAL1672848.1"/>
    </source>
</evidence>
<sequence length="80" mass="9072">MADLNGNEKVKYVTPESVGREDETGFVPGSWRADMQTVTGIADITRLGNNSSTRQAVEIREKFLHYFNNDGAVNWQYLYV</sequence>
<reference evidence="2" key="1">
    <citation type="submission" date="2024-04" db="EMBL/GenBank/DDBJ databases">
        <authorList>
            <consortium name="Molecular Ecology Group"/>
        </authorList>
    </citation>
    <scope>NUCLEOTIDE SEQUENCE</scope>
</reference>